<evidence type="ECO:0000313" key="3">
    <source>
        <dbReference type="EMBL" id="WQB71471.1"/>
    </source>
</evidence>
<name>A0ABZ0VCV7_9MICO</name>
<reference evidence="3 4" key="1">
    <citation type="submission" date="2023-06" db="EMBL/GenBank/DDBJ databases">
        <title>Rock-solubilizing bacteria, Microbacterium invictum, promotes re-establishment of vegetation in rocky wasteland by accelerating rock bio-weathering and reshaping soil bacterial community.</title>
        <authorList>
            <person name="Liu C."/>
        </authorList>
    </citation>
    <scope>NUCLEOTIDE SEQUENCE [LARGE SCALE GENOMIC DNA]</scope>
    <source>
        <strain evidence="3 4">X-18</strain>
    </source>
</reference>
<accession>A0ABZ0VCV7</accession>
<dbReference type="Pfam" id="PF01882">
    <property type="entry name" value="DUF58"/>
    <property type="match status" value="1"/>
</dbReference>
<dbReference type="RefSeq" id="WP_322411588.1">
    <property type="nucleotide sequence ID" value="NZ_CP139779.1"/>
</dbReference>
<feature type="transmembrane region" description="Helical" evidence="1">
    <location>
        <begin position="36"/>
        <end position="55"/>
    </location>
</feature>
<dbReference type="PANTHER" id="PTHR34351:SF1">
    <property type="entry name" value="SLR1927 PROTEIN"/>
    <property type="match status" value="1"/>
</dbReference>
<sequence>MLRRLWPLTLRGTGAALLALTCFVVANEVGIPELMYFGMLLVAVLVAAVASLYLTRHADSVTRSLAPDTVGVGRASLVRVRVGVRTALPTPPGTWTDTLPPGLEGAAAGVFPALGSGLRGSDRVVNLAYTVTGVRRGIHHLGPLRVHSADPFALARRSTLYGQRTRVTVAPAVIELPPLTGLAGEAGGTLQTQNNQPGQGADNLIARPYAPGDSMRRIHWRATAHRDALMVRQEEQEATPEATVVLDRGVLRWSTEALHEPGADDAFETAVSACVSVVSRLVRDGYGVSVLDSDGAALAERIDGGDTAAVEDLVTQFATVTARRDDHLPRLARQFAGVMTGPVIVLTGRLDPADVDALAPIVHHSTFAVLLAASPRSGALDRAGDVGWHAVHLDPDGDLVQEWAAAGERGVTRALR</sequence>
<evidence type="ECO:0000256" key="1">
    <source>
        <dbReference type="SAM" id="Phobius"/>
    </source>
</evidence>
<keyword evidence="4" id="KW-1185">Reference proteome</keyword>
<protein>
    <submittedName>
        <fullName evidence="3">DUF58 domain-containing protein</fullName>
    </submittedName>
</protein>
<keyword evidence="1" id="KW-0472">Membrane</keyword>
<gene>
    <name evidence="3" type="ORF">T9R20_05790</name>
</gene>
<dbReference type="EMBL" id="CP139779">
    <property type="protein sequence ID" value="WQB71471.1"/>
    <property type="molecule type" value="Genomic_DNA"/>
</dbReference>
<dbReference type="PANTHER" id="PTHR34351">
    <property type="entry name" value="SLR1927 PROTEIN-RELATED"/>
    <property type="match status" value="1"/>
</dbReference>
<dbReference type="InterPro" id="IPR002881">
    <property type="entry name" value="DUF58"/>
</dbReference>
<dbReference type="Proteomes" id="UP001324533">
    <property type="component" value="Chromosome"/>
</dbReference>
<keyword evidence="1" id="KW-0812">Transmembrane</keyword>
<feature type="domain" description="DUF58" evidence="2">
    <location>
        <begin position="206"/>
        <end position="291"/>
    </location>
</feature>
<evidence type="ECO:0000313" key="4">
    <source>
        <dbReference type="Proteomes" id="UP001324533"/>
    </source>
</evidence>
<evidence type="ECO:0000259" key="2">
    <source>
        <dbReference type="Pfam" id="PF01882"/>
    </source>
</evidence>
<proteinExistence type="predicted"/>
<keyword evidence="1" id="KW-1133">Transmembrane helix</keyword>
<organism evidence="3 4">
    <name type="scientific">Microbacterium invictum</name>
    <dbReference type="NCBI Taxonomy" id="515415"/>
    <lineage>
        <taxon>Bacteria</taxon>
        <taxon>Bacillati</taxon>
        <taxon>Actinomycetota</taxon>
        <taxon>Actinomycetes</taxon>
        <taxon>Micrococcales</taxon>
        <taxon>Microbacteriaceae</taxon>
        <taxon>Microbacterium</taxon>
    </lineage>
</organism>